<dbReference type="HOGENOM" id="CLU_046519_1_1_5"/>
<protein>
    <recommendedName>
        <fullName evidence="3">DUF72 domain-containing protein</fullName>
    </recommendedName>
</protein>
<dbReference type="Gene3D" id="3.20.20.410">
    <property type="entry name" value="Protein of unknown function UPF0759"/>
    <property type="match status" value="1"/>
</dbReference>
<dbReference type="eggNOG" id="COG1801">
    <property type="taxonomic scope" value="Bacteria"/>
</dbReference>
<organism evidence="1 2">
    <name type="scientific">Rhodopseudomonas palustris (strain DX-1)</name>
    <dbReference type="NCBI Taxonomy" id="652103"/>
    <lineage>
        <taxon>Bacteria</taxon>
        <taxon>Pseudomonadati</taxon>
        <taxon>Pseudomonadota</taxon>
        <taxon>Alphaproteobacteria</taxon>
        <taxon>Hyphomicrobiales</taxon>
        <taxon>Nitrobacteraceae</taxon>
        <taxon>Rhodopseudomonas</taxon>
    </lineage>
</organism>
<dbReference type="PANTHER" id="PTHR30348:SF4">
    <property type="entry name" value="DUF72 DOMAIN-CONTAINING PROTEIN"/>
    <property type="match status" value="1"/>
</dbReference>
<sequence>MQHSQGGEMKKGQAGNIRIGIGGWTFAPWRGVFYPDKLPQRRELEYAASKLTSIEINGTFYGSQKPESFRKWASEVPDGFVFSLKGPRFATNRKVLAEAGDSIERFYHSGVLELGDRLGPVLWQFAPTKKFDEADFGRFLELLPRSLDGRTLRHAVEVRHDSFKTPAFIALLRQHGIPVVYSEHASYPEIADVTGDFVYVRLQKGKDEIATGYPPKALSEWAKRLQLWADGSEPDHLPKVDGARTRRQQRDVFAYVIHEGKVRAPAAAMELIELIG</sequence>
<name>E6VJ38_RHOPX</name>
<dbReference type="AlphaFoldDB" id="E6VJ38"/>
<dbReference type="KEGG" id="rpx:Rpdx1_1559"/>
<reference evidence="1" key="1">
    <citation type="submission" date="2010-12" db="EMBL/GenBank/DDBJ databases">
        <title>Complete sequence of Rhodopseudomonas palustris DX-1.</title>
        <authorList>
            <consortium name="US DOE Joint Genome Institute"/>
            <person name="Lucas S."/>
            <person name="Copeland A."/>
            <person name="Lapidus A."/>
            <person name="Cheng J.-F."/>
            <person name="Goodwin L."/>
            <person name="Pitluck S."/>
            <person name="Misra M."/>
            <person name="Chertkov O."/>
            <person name="Detter J.C."/>
            <person name="Han C."/>
            <person name="Tapia R."/>
            <person name="Land M."/>
            <person name="Hauser L."/>
            <person name="Kyrpides N."/>
            <person name="Ivanova N."/>
            <person name="Ovchinnikova G."/>
            <person name="Logan B."/>
            <person name="Oda Y."/>
            <person name="Harwood C."/>
            <person name="Woyke T."/>
        </authorList>
    </citation>
    <scope>NUCLEOTIDE SEQUENCE [LARGE SCALE GENOMIC DNA]</scope>
    <source>
        <strain evidence="1">DX-1</strain>
    </source>
</reference>
<dbReference type="SUPFAM" id="SSF117396">
    <property type="entry name" value="TM1631-like"/>
    <property type="match status" value="1"/>
</dbReference>
<evidence type="ECO:0008006" key="3">
    <source>
        <dbReference type="Google" id="ProtNLM"/>
    </source>
</evidence>
<dbReference type="InterPro" id="IPR036520">
    <property type="entry name" value="UPF0759_sf"/>
</dbReference>
<evidence type="ECO:0000313" key="1">
    <source>
        <dbReference type="EMBL" id="ADU43179.1"/>
    </source>
</evidence>
<dbReference type="EMBL" id="CP002418">
    <property type="protein sequence ID" value="ADU43179.1"/>
    <property type="molecule type" value="Genomic_DNA"/>
</dbReference>
<accession>E6VJ38</accession>
<dbReference type="Proteomes" id="UP000001402">
    <property type="component" value="Chromosome"/>
</dbReference>
<evidence type="ECO:0000313" key="2">
    <source>
        <dbReference type="Proteomes" id="UP000001402"/>
    </source>
</evidence>
<dbReference type="STRING" id="652103.Rpdx1_1559"/>
<dbReference type="InterPro" id="IPR002763">
    <property type="entry name" value="DUF72"/>
</dbReference>
<gene>
    <name evidence="1" type="ordered locus">Rpdx1_1559</name>
</gene>
<dbReference type="PANTHER" id="PTHR30348">
    <property type="entry name" value="UNCHARACTERIZED PROTEIN YECE"/>
    <property type="match status" value="1"/>
</dbReference>
<dbReference type="Pfam" id="PF01904">
    <property type="entry name" value="DUF72"/>
    <property type="match status" value="1"/>
</dbReference>
<proteinExistence type="predicted"/>